<gene>
    <name evidence="18" type="ORF">Taro_010195</name>
</gene>
<dbReference type="GO" id="GO:0016705">
    <property type="term" value="F:oxidoreductase activity, acting on paired donors, with incorporation or reduction of molecular oxygen"/>
    <property type="evidence" value="ECO:0007669"/>
    <property type="project" value="InterPro"/>
</dbReference>
<evidence type="ECO:0000256" key="11">
    <source>
        <dbReference type="ARBA" id="ARBA00023033"/>
    </source>
</evidence>
<dbReference type="InterPro" id="IPR002401">
    <property type="entry name" value="Cyt_P450_E_grp-I"/>
</dbReference>
<evidence type="ECO:0000256" key="10">
    <source>
        <dbReference type="ARBA" id="ARBA00023004"/>
    </source>
</evidence>
<keyword evidence="17" id="KW-0732">Signal</keyword>
<protein>
    <recommendedName>
        <fullName evidence="20">Cytochrome P450 90A1</fullName>
    </recommendedName>
</protein>
<evidence type="ECO:0000313" key="19">
    <source>
        <dbReference type="Proteomes" id="UP000652761"/>
    </source>
</evidence>
<evidence type="ECO:0000256" key="6">
    <source>
        <dbReference type="ARBA" id="ARBA00022692"/>
    </source>
</evidence>
<dbReference type="GO" id="GO:0016020">
    <property type="term" value="C:membrane"/>
    <property type="evidence" value="ECO:0007669"/>
    <property type="project" value="UniProtKB-SubCell"/>
</dbReference>
<dbReference type="InterPro" id="IPR036396">
    <property type="entry name" value="Cyt_P450_sf"/>
</dbReference>
<feature type="binding site" description="axial binding residue" evidence="14">
    <location>
        <position position="509"/>
    </location>
    <ligand>
        <name>heme</name>
        <dbReference type="ChEBI" id="CHEBI:30413"/>
    </ligand>
    <ligandPart>
        <name>Fe</name>
        <dbReference type="ChEBI" id="CHEBI:18248"/>
    </ligandPart>
</feature>
<comment type="pathway">
    <text evidence="13">Plant hormone biosynthesis; brassinosteroid biosynthesis.</text>
</comment>
<dbReference type="GO" id="GO:0005506">
    <property type="term" value="F:iron ion binding"/>
    <property type="evidence" value="ECO:0007669"/>
    <property type="project" value="InterPro"/>
</dbReference>
<evidence type="ECO:0000256" key="5">
    <source>
        <dbReference type="ARBA" id="ARBA00022617"/>
    </source>
</evidence>
<dbReference type="EMBL" id="NMUH01000367">
    <property type="protein sequence ID" value="MQL77782.1"/>
    <property type="molecule type" value="Genomic_DNA"/>
</dbReference>
<evidence type="ECO:0000256" key="12">
    <source>
        <dbReference type="ARBA" id="ARBA00023136"/>
    </source>
</evidence>
<keyword evidence="12" id="KW-0472">Membrane</keyword>
<comment type="similarity">
    <text evidence="4 15">Belongs to the cytochrome P450 family.</text>
</comment>
<dbReference type="Proteomes" id="UP000652761">
    <property type="component" value="Unassembled WGS sequence"/>
</dbReference>
<proteinExistence type="inferred from homology"/>
<keyword evidence="10 14" id="KW-0408">Iron</keyword>
<organism evidence="18 19">
    <name type="scientific">Colocasia esculenta</name>
    <name type="common">Wild taro</name>
    <name type="synonym">Arum esculentum</name>
    <dbReference type="NCBI Taxonomy" id="4460"/>
    <lineage>
        <taxon>Eukaryota</taxon>
        <taxon>Viridiplantae</taxon>
        <taxon>Streptophyta</taxon>
        <taxon>Embryophyta</taxon>
        <taxon>Tracheophyta</taxon>
        <taxon>Spermatophyta</taxon>
        <taxon>Magnoliopsida</taxon>
        <taxon>Liliopsida</taxon>
        <taxon>Araceae</taxon>
        <taxon>Aroideae</taxon>
        <taxon>Colocasieae</taxon>
        <taxon>Colocasia</taxon>
    </lineage>
</organism>
<evidence type="ECO:0000256" key="16">
    <source>
        <dbReference type="SAM" id="MobiDB-lite"/>
    </source>
</evidence>
<evidence type="ECO:0000256" key="13">
    <source>
        <dbReference type="ARBA" id="ARBA00037910"/>
    </source>
</evidence>
<dbReference type="SUPFAM" id="SSF48264">
    <property type="entry name" value="Cytochrome P450"/>
    <property type="match status" value="1"/>
</dbReference>
<dbReference type="OrthoDB" id="3945418at2759"/>
<dbReference type="InterPro" id="IPR001128">
    <property type="entry name" value="Cyt_P450"/>
</dbReference>
<dbReference type="GO" id="GO:0004497">
    <property type="term" value="F:monooxygenase activity"/>
    <property type="evidence" value="ECO:0007669"/>
    <property type="project" value="UniProtKB-KW"/>
</dbReference>
<evidence type="ECO:0000256" key="4">
    <source>
        <dbReference type="ARBA" id="ARBA00010617"/>
    </source>
</evidence>
<dbReference type="PROSITE" id="PS00086">
    <property type="entry name" value="CYTOCHROME_P450"/>
    <property type="match status" value="1"/>
</dbReference>
<dbReference type="GO" id="GO:0016125">
    <property type="term" value="P:sterol metabolic process"/>
    <property type="evidence" value="ECO:0007669"/>
    <property type="project" value="TreeGrafter"/>
</dbReference>
<dbReference type="PANTHER" id="PTHR24286">
    <property type="entry name" value="CYTOCHROME P450 26"/>
    <property type="match status" value="1"/>
</dbReference>
<reference evidence="18" key="1">
    <citation type="submission" date="2017-07" db="EMBL/GenBank/DDBJ databases">
        <title>Taro Niue Genome Assembly and Annotation.</title>
        <authorList>
            <person name="Atibalentja N."/>
            <person name="Keating K."/>
            <person name="Fields C.J."/>
        </authorList>
    </citation>
    <scope>NUCLEOTIDE SEQUENCE</scope>
    <source>
        <strain evidence="18">Niue_2</strain>
        <tissue evidence="18">Leaf</tissue>
    </source>
</reference>
<evidence type="ECO:0000256" key="1">
    <source>
        <dbReference type="ARBA" id="ARBA00001971"/>
    </source>
</evidence>
<keyword evidence="6" id="KW-0812">Transmembrane</keyword>
<evidence type="ECO:0008006" key="20">
    <source>
        <dbReference type="Google" id="ProtNLM"/>
    </source>
</evidence>
<evidence type="ECO:0000256" key="8">
    <source>
        <dbReference type="ARBA" id="ARBA00022989"/>
    </source>
</evidence>
<evidence type="ECO:0000256" key="15">
    <source>
        <dbReference type="RuleBase" id="RU000461"/>
    </source>
</evidence>
<keyword evidence="11 15" id="KW-0503">Monooxygenase</keyword>
<comment type="cofactor">
    <cofactor evidence="1 14">
        <name>heme</name>
        <dbReference type="ChEBI" id="CHEBI:30413"/>
    </cofactor>
</comment>
<keyword evidence="5 14" id="KW-0349">Heme</keyword>
<dbReference type="GO" id="GO:0020037">
    <property type="term" value="F:heme binding"/>
    <property type="evidence" value="ECO:0007669"/>
    <property type="project" value="InterPro"/>
</dbReference>
<dbReference type="AlphaFoldDB" id="A0A843TY98"/>
<comment type="subcellular location">
    <subcellularLocation>
        <location evidence="2">Membrane</location>
        <topology evidence="2">Single-pass membrane protein</topology>
    </subcellularLocation>
</comment>
<accession>A0A843TY98</accession>
<keyword evidence="9 15" id="KW-0560">Oxidoreductase</keyword>
<feature type="chain" id="PRO_5032650446" description="Cytochrome P450 90A1" evidence="17">
    <location>
        <begin position="29"/>
        <end position="570"/>
    </location>
</feature>
<name>A0A843TY98_COLES</name>
<feature type="compositionally biased region" description="Polar residues" evidence="16">
    <location>
        <begin position="469"/>
        <end position="479"/>
    </location>
</feature>
<evidence type="ECO:0000256" key="9">
    <source>
        <dbReference type="ARBA" id="ARBA00023002"/>
    </source>
</evidence>
<comment type="caution">
    <text evidence="18">The sequence shown here is derived from an EMBL/GenBank/DDBJ whole genome shotgun (WGS) entry which is preliminary data.</text>
</comment>
<dbReference type="Gene3D" id="1.10.630.10">
    <property type="entry name" value="Cytochrome P450"/>
    <property type="match status" value="2"/>
</dbReference>
<dbReference type="Pfam" id="PF00067">
    <property type="entry name" value="p450"/>
    <property type="match status" value="2"/>
</dbReference>
<feature type="region of interest" description="Disordered" evidence="16">
    <location>
        <begin position="437"/>
        <end position="497"/>
    </location>
</feature>
<dbReference type="PRINTS" id="PR00463">
    <property type="entry name" value="EP450I"/>
</dbReference>
<evidence type="ECO:0000256" key="7">
    <source>
        <dbReference type="ARBA" id="ARBA00022723"/>
    </source>
</evidence>
<evidence type="ECO:0000313" key="18">
    <source>
        <dbReference type="EMBL" id="MQL77782.1"/>
    </source>
</evidence>
<evidence type="ECO:0000256" key="3">
    <source>
        <dbReference type="ARBA" id="ARBA00004972"/>
    </source>
</evidence>
<comment type="pathway">
    <text evidence="3">Hormone biosynthesis.</text>
</comment>
<dbReference type="CDD" id="cd11043">
    <property type="entry name" value="CYP90-like"/>
    <property type="match status" value="1"/>
</dbReference>
<evidence type="ECO:0000256" key="17">
    <source>
        <dbReference type="SAM" id="SignalP"/>
    </source>
</evidence>
<dbReference type="GO" id="GO:0016132">
    <property type="term" value="P:brassinosteroid biosynthetic process"/>
    <property type="evidence" value="ECO:0007669"/>
    <property type="project" value="TreeGrafter"/>
</dbReference>
<sequence length="570" mass="62886">MMDPLFLLPLAAAMLSFVLLGRLARCLGRPGGMPPGTLGLPLLGETLRLISAYKTEFPDPFVDERLRRLRGGQRVFTTHLFGEPTVFSADPEVNRQVLQGEGRVFVSSYPSSITTLLGRRSLLVMRGAFHRRMHGLLGSTIASPVVIRDHLLPDIDCIIRRTLDSWEDADCPAGNRVLLQDQAKKITFDLTVKQLMSVDPGDWTEGLRKEYLLLIGGFFSLPVPFSFTTYGRALKARTQVAEGLRSVVRERKQEALLNRAEDVAAGGDDQLLEKGGGVGKRKRNKDLLGALLEAEREDGEEFTEEEAVDFLLALLVAGYETTSTIMTLAVKYLADHPRALAHLREEHEAIRERKEQTGGGVLDWADYKSMPFTQCVINETLRVANIISGVFRRAVADVPIKGGYTIPKGCKVFASFRAVHMDPAYYADARSFDPWRWWSPPPSPQQKTSGLDQVNGGGGGGSSIGTTSAANNNKDVNSKQPPPPPQQQQQQVGGGPNLFCPFGGGPRLCPGYELARVEISVFLHYLVTRFSWEAAEDDKVVFFPTTRAVKGYPINVRPRRRPSLALTEGQ</sequence>
<keyword evidence="7 14" id="KW-0479">Metal-binding</keyword>
<dbReference type="PANTHER" id="PTHR24286:SF44">
    <property type="entry name" value="3BETA,22ALPHA-DIHYDROXYSTEROID 3-DEHYDROGENASE"/>
    <property type="match status" value="1"/>
</dbReference>
<dbReference type="InterPro" id="IPR017972">
    <property type="entry name" value="Cyt_P450_CS"/>
</dbReference>
<dbReference type="GO" id="GO:0010268">
    <property type="term" value="P:brassinosteroid homeostasis"/>
    <property type="evidence" value="ECO:0007669"/>
    <property type="project" value="TreeGrafter"/>
</dbReference>
<dbReference type="PRINTS" id="PR00385">
    <property type="entry name" value="P450"/>
</dbReference>
<feature type="signal peptide" evidence="17">
    <location>
        <begin position="1"/>
        <end position="28"/>
    </location>
</feature>
<evidence type="ECO:0000256" key="2">
    <source>
        <dbReference type="ARBA" id="ARBA00004167"/>
    </source>
</evidence>
<keyword evidence="19" id="KW-1185">Reference proteome</keyword>
<keyword evidence="8" id="KW-1133">Transmembrane helix</keyword>
<evidence type="ECO:0000256" key="14">
    <source>
        <dbReference type="PIRSR" id="PIRSR602401-1"/>
    </source>
</evidence>